<feature type="transmembrane region" description="Helical" evidence="2">
    <location>
        <begin position="177"/>
        <end position="199"/>
    </location>
</feature>
<feature type="transmembrane region" description="Helical" evidence="2">
    <location>
        <begin position="84"/>
        <end position="103"/>
    </location>
</feature>
<feature type="region of interest" description="Disordered" evidence="1">
    <location>
        <begin position="309"/>
        <end position="328"/>
    </location>
</feature>
<dbReference type="Pfam" id="PF06181">
    <property type="entry name" value="Urate_ox_N"/>
    <property type="match status" value="1"/>
</dbReference>
<gene>
    <name evidence="4" type="ORF">BXT89_15290</name>
</gene>
<accession>A0A1S8DC23</accession>
<feature type="domain" description="Urate oxidase N-terminal" evidence="3">
    <location>
        <begin position="4"/>
        <end position="302"/>
    </location>
</feature>
<dbReference type="STRING" id="254161.SAMN05216256_103125"/>
<dbReference type="EMBL" id="MUBC01000040">
    <property type="protein sequence ID" value="ONM42954.1"/>
    <property type="molecule type" value="Genomic_DNA"/>
</dbReference>
<dbReference type="Proteomes" id="UP000242847">
    <property type="component" value="Unassembled WGS sequence"/>
</dbReference>
<evidence type="ECO:0000259" key="3">
    <source>
        <dbReference type="Pfam" id="PF06181"/>
    </source>
</evidence>
<keyword evidence="2" id="KW-0472">Membrane</keyword>
<dbReference type="AlphaFoldDB" id="A0A1S8DC23"/>
<feature type="transmembrane region" description="Helical" evidence="2">
    <location>
        <begin position="286"/>
        <end position="302"/>
    </location>
</feature>
<dbReference type="GO" id="GO:0020037">
    <property type="term" value="F:heme binding"/>
    <property type="evidence" value="ECO:0007669"/>
    <property type="project" value="InterPro"/>
</dbReference>
<evidence type="ECO:0000313" key="5">
    <source>
        <dbReference type="Proteomes" id="UP000242847"/>
    </source>
</evidence>
<name>A0A1S8DC23_9GAMM</name>
<comment type="caution">
    <text evidence="4">The sequence shown here is derived from an EMBL/GenBank/DDBJ whole genome shotgun (WGS) entry which is preliminary data.</text>
</comment>
<evidence type="ECO:0000313" key="4">
    <source>
        <dbReference type="EMBL" id="ONM42954.1"/>
    </source>
</evidence>
<protein>
    <recommendedName>
        <fullName evidence="3">Urate oxidase N-terminal domain-containing protein</fullName>
    </recommendedName>
</protein>
<sequence>MLVYLSEWLSLIIRWFHVIAGVAWIGASFYFVWLDNNLREPPAWKKQKGIKGDLWAIHGGGFYEVAKYEVGPEQMPSDLHWFKWEAYSTLLSGLALLAVVYYMGNPGYLIDPSKVALSGAGAVAIGVGTLVAVVALYEALIRSPLARNGMAFGVVLYLILVAVAFGLYQVFAGRGAYIHVGAVIGTIMVGNVFLGIVPAQRALVNAVARGEKPGEEVVMLAQRAMLRSRHNNYLTLPVLFIMISNHYPMFYAHAHGWLALAAIGAITAYARHFFNLRNQGQFKPSILVVSALATVALIWAMAPSAPSTVATHSHGTAQTDGDSAAAAPSPVTGAEISQLLATHCQACHAAKPTSPAFQAPPAGIILDSLEHLKQHGDKVYQAAVATHYMPLGNMSGMSDEERSLLGRWLQENR</sequence>
<evidence type="ECO:0000256" key="2">
    <source>
        <dbReference type="SAM" id="Phobius"/>
    </source>
</evidence>
<dbReference type="InterPro" id="IPR010389">
    <property type="entry name" value="Urate_ox_N"/>
</dbReference>
<organism evidence="4 5">
    <name type="scientific">Halopseudomonas pachastrellae</name>
    <dbReference type="NCBI Taxonomy" id="254161"/>
    <lineage>
        <taxon>Bacteria</taxon>
        <taxon>Pseudomonadati</taxon>
        <taxon>Pseudomonadota</taxon>
        <taxon>Gammaproteobacteria</taxon>
        <taxon>Pseudomonadales</taxon>
        <taxon>Pseudomonadaceae</taxon>
        <taxon>Halopseudomonas</taxon>
    </lineage>
</organism>
<reference evidence="4 5" key="1">
    <citation type="submission" date="2017-01" db="EMBL/GenBank/DDBJ databases">
        <title>Draft genome sequence of Pseudomonas pachastrellae type strain CCUG 46540T from a deep sea.</title>
        <authorList>
            <person name="Gomila M."/>
            <person name="Mulet M."/>
            <person name="Lalucat J."/>
            <person name="Garcia-Valdes E."/>
        </authorList>
    </citation>
    <scope>NUCLEOTIDE SEQUENCE [LARGE SCALE GENOMIC DNA]</scope>
    <source>
        <strain evidence="4 5">CCUG 46540</strain>
    </source>
</reference>
<keyword evidence="2" id="KW-1133">Transmembrane helix</keyword>
<feature type="transmembrane region" description="Helical" evidence="2">
    <location>
        <begin position="149"/>
        <end position="171"/>
    </location>
</feature>
<proteinExistence type="predicted"/>
<dbReference type="SUPFAM" id="SSF46626">
    <property type="entry name" value="Cytochrome c"/>
    <property type="match status" value="1"/>
</dbReference>
<keyword evidence="2" id="KW-0812">Transmembrane</keyword>
<feature type="transmembrane region" description="Helical" evidence="2">
    <location>
        <begin position="115"/>
        <end position="137"/>
    </location>
</feature>
<keyword evidence="5" id="KW-1185">Reference proteome</keyword>
<feature type="compositionally biased region" description="Polar residues" evidence="1">
    <location>
        <begin position="309"/>
        <end position="321"/>
    </location>
</feature>
<feature type="transmembrane region" description="Helical" evidence="2">
    <location>
        <begin position="233"/>
        <end position="250"/>
    </location>
</feature>
<evidence type="ECO:0000256" key="1">
    <source>
        <dbReference type="SAM" id="MobiDB-lite"/>
    </source>
</evidence>
<dbReference type="InterPro" id="IPR036909">
    <property type="entry name" value="Cyt_c-like_dom_sf"/>
</dbReference>
<dbReference type="OrthoDB" id="9787495at2"/>
<dbReference type="GO" id="GO:0009055">
    <property type="term" value="F:electron transfer activity"/>
    <property type="evidence" value="ECO:0007669"/>
    <property type="project" value="InterPro"/>
</dbReference>
<feature type="transmembrane region" description="Helical" evidence="2">
    <location>
        <begin position="12"/>
        <end position="33"/>
    </location>
</feature>
<feature type="transmembrane region" description="Helical" evidence="2">
    <location>
        <begin position="256"/>
        <end position="274"/>
    </location>
</feature>
<dbReference type="RefSeq" id="WP_083728549.1">
    <property type="nucleotide sequence ID" value="NZ_FOUD01000003.1"/>
</dbReference>